<gene>
    <name evidence="4" type="ORF">E9228_000882</name>
</gene>
<comment type="caution">
    <text evidence="4">The sequence shown here is derived from an EMBL/GenBank/DDBJ whole genome shotgun (WGS) entry which is preliminary data.</text>
</comment>
<keyword evidence="2" id="KW-0560">Oxidoreductase</keyword>
<dbReference type="EMBL" id="JAAOYO010000002">
    <property type="protein sequence ID" value="NII40246.1"/>
    <property type="molecule type" value="Genomic_DNA"/>
</dbReference>
<dbReference type="PRINTS" id="PR00081">
    <property type="entry name" value="GDHRDH"/>
</dbReference>
<keyword evidence="5" id="KW-1185">Reference proteome</keyword>
<protein>
    <submittedName>
        <fullName evidence="4">NAD(P)-dependent dehydrogenase (Short-subunit alcohol dehydrogenase family)</fullName>
    </submittedName>
</protein>
<evidence type="ECO:0000313" key="4">
    <source>
        <dbReference type="EMBL" id="NII40246.1"/>
    </source>
</evidence>
<dbReference type="Proteomes" id="UP001318300">
    <property type="component" value="Unassembled WGS sequence"/>
</dbReference>
<organism evidence="4 5">
    <name type="scientific">Curtobacterium salicis</name>
    <dbReference type="NCBI Taxonomy" id="1779862"/>
    <lineage>
        <taxon>Bacteria</taxon>
        <taxon>Bacillati</taxon>
        <taxon>Actinomycetota</taxon>
        <taxon>Actinomycetes</taxon>
        <taxon>Micrococcales</taxon>
        <taxon>Microbacteriaceae</taxon>
        <taxon>Curtobacterium</taxon>
    </lineage>
</organism>
<accession>A0ABX0T432</accession>
<sequence length="233" mass="24232">MTELSGATVLVTGANGGLGTEFVRQALERGATKVYAAARRPRQWDDERIVPLELDVTDAASVARAVELAGDTTVLVNNAGILRPGRLVDGDVDALRAHLETNVVGPLLLTSAFAPVLRRAHGALVNVASILSWLGGAGAYGVSKAALWSATDSLRLELADDGVQVVGAYLGYTDTAMTEGVDAPKNDPADVVRAVWDGVVTGAHEVLADELTRQVRGSLGAPVEARYPALAGE</sequence>
<dbReference type="InterPro" id="IPR036291">
    <property type="entry name" value="NAD(P)-bd_dom_sf"/>
</dbReference>
<name>A0ABX0T432_9MICO</name>
<evidence type="ECO:0000256" key="2">
    <source>
        <dbReference type="ARBA" id="ARBA00023002"/>
    </source>
</evidence>
<dbReference type="NCBIfam" id="NF006119">
    <property type="entry name" value="PRK08264.1-5"/>
    <property type="match status" value="1"/>
</dbReference>
<evidence type="ECO:0000256" key="1">
    <source>
        <dbReference type="ARBA" id="ARBA00006484"/>
    </source>
</evidence>
<proteinExistence type="inferred from homology"/>
<comment type="similarity">
    <text evidence="1 3">Belongs to the short-chain dehydrogenases/reductases (SDR) family.</text>
</comment>
<evidence type="ECO:0000313" key="5">
    <source>
        <dbReference type="Proteomes" id="UP001318300"/>
    </source>
</evidence>
<dbReference type="SUPFAM" id="SSF51735">
    <property type="entry name" value="NAD(P)-binding Rossmann-fold domains"/>
    <property type="match status" value="1"/>
</dbReference>
<dbReference type="PRINTS" id="PR00080">
    <property type="entry name" value="SDRFAMILY"/>
</dbReference>
<evidence type="ECO:0000256" key="3">
    <source>
        <dbReference type="RuleBase" id="RU000363"/>
    </source>
</evidence>
<dbReference type="PANTHER" id="PTHR43391">
    <property type="entry name" value="RETINOL DEHYDROGENASE-RELATED"/>
    <property type="match status" value="1"/>
</dbReference>
<dbReference type="Pfam" id="PF00106">
    <property type="entry name" value="adh_short"/>
    <property type="match status" value="1"/>
</dbReference>
<reference evidence="4 5" key="1">
    <citation type="submission" date="2020-03" db="EMBL/GenBank/DDBJ databases">
        <title>Above-ground endophytic microbial communities from plants in different locations in the United States.</title>
        <authorList>
            <person name="Frank C."/>
        </authorList>
    </citation>
    <scope>NUCLEOTIDE SEQUENCE [LARGE SCALE GENOMIC DNA]</scope>
    <source>
        <strain evidence="4 5">WW7</strain>
    </source>
</reference>
<dbReference type="Gene3D" id="3.40.50.720">
    <property type="entry name" value="NAD(P)-binding Rossmann-like Domain"/>
    <property type="match status" value="1"/>
</dbReference>
<dbReference type="PANTHER" id="PTHR43391:SF91">
    <property type="entry name" value="OS04G0390700 PROTEIN"/>
    <property type="match status" value="1"/>
</dbReference>
<dbReference type="InterPro" id="IPR002347">
    <property type="entry name" value="SDR_fam"/>
</dbReference>
<dbReference type="RefSeq" id="WP_166779423.1">
    <property type="nucleotide sequence ID" value="NZ_JAAOYO010000002.1"/>
</dbReference>